<evidence type="ECO:0000313" key="2">
    <source>
        <dbReference type="EnsemblPlants" id="Solyc12g036457.1.1"/>
    </source>
</evidence>
<accession>A0A3Q7J785</accession>
<sequence length="464" mass="54023">MSNTNPIGERSKNIMEVLANISKKVAEMNGRVGVMEERGDQDRMGYRGDKMEYIGDRMENIGNRFRERNDQDRGLKIIKVKYALTQFEGYASTWWESKRRERESHHNYELPTWQELITFMDLRYMTPNYYQEVLKKLYMLIQGTKFAEEYCDEFENLRMKSKIKEYMKCSVIRFVENLRYDILKPLKLKHYETLEVSFDDASKVEVDLNEKKSYKAKSSITSTWIKSLDNWKTTSSGSCTNVVSSSMVESMKIHTSKHPNPYKVQWLNESGDMKVLKQSSIRFSVRKYNEELVCDVVPMLACHLLLGRPWQFDRDVEHQGRFNKYTFVIEGKKYVIAPLTPYQVSEDYRVMKELRDRIKTTEEKGDGESSTIVPKEESTLSKNKKNMCMIAKPRNCLKGVDEGSFLVCLVNTNLLLHANQDTSTLPNIISSLFQGYDDLFSVEMPAGLPPLRGIEHQIDFIPGS</sequence>
<dbReference type="Pfam" id="PF03732">
    <property type="entry name" value="Retrotrans_gag"/>
    <property type="match status" value="1"/>
</dbReference>
<dbReference type="Proteomes" id="UP000004994">
    <property type="component" value="Chromosome 12"/>
</dbReference>
<reference evidence="2" key="1">
    <citation type="journal article" date="2012" name="Nature">
        <title>The tomato genome sequence provides insights into fleshy fruit evolution.</title>
        <authorList>
            <consortium name="Tomato Genome Consortium"/>
        </authorList>
    </citation>
    <scope>NUCLEOTIDE SEQUENCE [LARGE SCALE GENOMIC DNA]</scope>
    <source>
        <strain evidence="2">cv. Heinz 1706</strain>
    </source>
</reference>
<dbReference type="AlphaFoldDB" id="A0A3Q7J785"/>
<organism evidence="2">
    <name type="scientific">Solanum lycopersicum</name>
    <name type="common">Tomato</name>
    <name type="synonym">Lycopersicon esculentum</name>
    <dbReference type="NCBI Taxonomy" id="4081"/>
    <lineage>
        <taxon>Eukaryota</taxon>
        <taxon>Viridiplantae</taxon>
        <taxon>Streptophyta</taxon>
        <taxon>Embryophyta</taxon>
        <taxon>Tracheophyta</taxon>
        <taxon>Spermatophyta</taxon>
        <taxon>Magnoliopsida</taxon>
        <taxon>eudicotyledons</taxon>
        <taxon>Gunneridae</taxon>
        <taxon>Pentapetalae</taxon>
        <taxon>asterids</taxon>
        <taxon>lamiids</taxon>
        <taxon>Solanales</taxon>
        <taxon>Solanaceae</taxon>
        <taxon>Solanoideae</taxon>
        <taxon>Solaneae</taxon>
        <taxon>Solanum</taxon>
        <taxon>Solanum subgen. Lycopersicon</taxon>
    </lineage>
</organism>
<evidence type="ECO:0000313" key="3">
    <source>
        <dbReference type="Proteomes" id="UP000004994"/>
    </source>
</evidence>
<proteinExistence type="predicted"/>
<name>A0A3Q7J785_SOLLC</name>
<dbReference type="InParanoid" id="A0A3Q7J785"/>
<evidence type="ECO:0000259" key="1">
    <source>
        <dbReference type="Pfam" id="PF03732"/>
    </source>
</evidence>
<dbReference type="PANTHER" id="PTHR35046">
    <property type="entry name" value="ZINC KNUCKLE (CCHC-TYPE) FAMILY PROTEIN"/>
    <property type="match status" value="1"/>
</dbReference>
<dbReference type="InterPro" id="IPR005162">
    <property type="entry name" value="Retrotrans_gag_dom"/>
</dbReference>
<reference evidence="2" key="2">
    <citation type="submission" date="2019-01" db="UniProtKB">
        <authorList>
            <consortium name="EnsemblPlants"/>
        </authorList>
    </citation>
    <scope>IDENTIFICATION</scope>
    <source>
        <strain evidence="2">cv. Heinz 1706</strain>
    </source>
</reference>
<keyword evidence="3" id="KW-1185">Reference proteome</keyword>
<dbReference type="Gramene" id="Solyc12g036457.1.1">
    <property type="protein sequence ID" value="Solyc12g036457.1.1"/>
    <property type="gene ID" value="Solyc12g036457.1"/>
</dbReference>
<dbReference type="PANTHER" id="PTHR35046:SF9">
    <property type="entry name" value="RNA-DIRECTED DNA POLYMERASE"/>
    <property type="match status" value="1"/>
</dbReference>
<feature type="domain" description="Retrotransposon gag" evidence="1">
    <location>
        <begin position="81"/>
        <end position="162"/>
    </location>
</feature>
<dbReference type="CDD" id="cd00303">
    <property type="entry name" value="retropepsin_like"/>
    <property type="match status" value="1"/>
</dbReference>
<protein>
    <recommendedName>
        <fullName evidence="1">Retrotransposon gag domain-containing protein</fullName>
    </recommendedName>
</protein>
<dbReference type="EnsemblPlants" id="Solyc12g036457.1.1">
    <property type="protein sequence ID" value="Solyc12g036457.1.1"/>
    <property type="gene ID" value="Solyc12g036457.1"/>
</dbReference>
<dbReference type="OMA" id="HEAYIEW"/>